<dbReference type="GO" id="GO:0061631">
    <property type="term" value="F:ubiquitin conjugating enzyme activity"/>
    <property type="evidence" value="ECO:0007669"/>
    <property type="project" value="TreeGrafter"/>
</dbReference>
<dbReference type="InterPro" id="IPR016135">
    <property type="entry name" value="UBQ-conjugating_enzyme/RWD"/>
</dbReference>
<evidence type="ECO:0000313" key="4">
    <source>
        <dbReference type="EMBL" id="KAF8756072.1"/>
    </source>
</evidence>
<dbReference type="SUPFAM" id="SSF54495">
    <property type="entry name" value="UBC-like"/>
    <property type="match status" value="1"/>
</dbReference>
<protein>
    <submittedName>
        <fullName evidence="4">Ubiquitin-conjugating enzyme E2</fullName>
    </submittedName>
</protein>
<reference evidence="4" key="1">
    <citation type="submission" date="2020-09" db="EMBL/GenBank/DDBJ databases">
        <title>Comparative genome analyses of four rice-infecting Rhizoctonia solani isolates reveal extensive enrichment of homogalacturonan modification genes.</title>
        <authorList>
            <person name="Lee D.-Y."/>
            <person name="Jeon J."/>
            <person name="Kim K.-T."/>
            <person name="Cheong K."/>
            <person name="Song H."/>
            <person name="Choi G."/>
            <person name="Ko J."/>
            <person name="Opiyo S.O."/>
            <person name="Zuo S."/>
            <person name="Madhav S."/>
            <person name="Lee Y.-H."/>
            <person name="Wang G.-L."/>
        </authorList>
    </citation>
    <scope>NUCLEOTIDE SEQUENCE</scope>
    <source>
        <strain evidence="4">AG1-IA B2</strain>
    </source>
</reference>
<dbReference type="EMBL" id="JACYCF010000007">
    <property type="protein sequence ID" value="KAF8756072.1"/>
    <property type="molecule type" value="Genomic_DNA"/>
</dbReference>
<name>A0A8H7IDW5_9AGAM</name>
<evidence type="ECO:0000256" key="2">
    <source>
        <dbReference type="ARBA" id="ARBA00022786"/>
    </source>
</evidence>
<dbReference type="PANTHER" id="PTHR46116">
    <property type="entry name" value="(E3-INDEPENDENT) E2 UBIQUITIN-CONJUGATING ENZYME"/>
    <property type="match status" value="1"/>
</dbReference>
<evidence type="ECO:0000256" key="3">
    <source>
        <dbReference type="SAM" id="MobiDB-lite"/>
    </source>
</evidence>
<feature type="region of interest" description="Disordered" evidence="3">
    <location>
        <begin position="1"/>
        <end position="27"/>
    </location>
</feature>
<feature type="compositionally biased region" description="Basic and acidic residues" evidence="3">
    <location>
        <begin position="487"/>
        <end position="505"/>
    </location>
</feature>
<dbReference type="AlphaFoldDB" id="A0A8H7IDW5"/>
<gene>
    <name evidence="4" type="ORF">RHS01_04862</name>
</gene>
<accession>A0A8H7IDW5</accession>
<proteinExistence type="predicted"/>
<organism evidence="4 5">
    <name type="scientific">Rhizoctonia solani</name>
    <dbReference type="NCBI Taxonomy" id="456999"/>
    <lineage>
        <taxon>Eukaryota</taxon>
        <taxon>Fungi</taxon>
        <taxon>Dikarya</taxon>
        <taxon>Basidiomycota</taxon>
        <taxon>Agaricomycotina</taxon>
        <taxon>Agaricomycetes</taxon>
        <taxon>Cantharellales</taxon>
        <taxon>Ceratobasidiaceae</taxon>
        <taxon>Rhizoctonia</taxon>
    </lineage>
</organism>
<dbReference type="Gene3D" id="3.10.110.10">
    <property type="entry name" value="Ubiquitin Conjugating Enzyme"/>
    <property type="match status" value="1"/>
</dbReference>
<feature type="region of interest" description="Disordered" evidence="3">
    <location>
        <begin position="471"/>
        <end position="506"/>
    </location>
</feature>
<feature type="compositionally biased region" description="Acidic residues" evidence="3">
    <location>
        <begin position="636"/>
        <end position="654"/>
    </location>
</feature>
<evidence type="ECO:0000256" key="1">
    <source>
        <dbReference type="ARBA" id="ARBA00022679"/>
    </source>
</evidence>
<keyword evidence="2" id="KW-0833">Ubl conjugation pathway</keyword>
<evidence type="ECO:0000313" key="5">
    <source>
        <dbReference type="Proteomes" id="UP000614334"/>
    </source>
</evidence>
<dbReference type="PANTHER" id="PTHR46116:SF15">
    <property type="entry name" value="(E3-INDEPENDENT) E2 UBIQUITIN-CONJUGATING ENZYME"/>
    <property type="match status" value="1"/>
</dbReference>
<feature type="region of interest" description="Disordered" evidence="3">
    <location>
        <begin position="633"/>
        <end position="655"/>
    </location>
</feature>
<comment type="caution">
    <text evidence="4">The sequence shown here is derived from an EMBL/GenBank/DDBJ whole genome shotgun (WGS) entry which is preliminary data.</text>
</comment>
<sequence length="984" mass="109298">MDVGSAIPSRKGSPSVDSRQRHPSPPRLLPIQFVNSNQISPHVPVFLHRPISAIDLGLPRNKRRSVLALNHGPETEFEKGGKAIPHEWRWSAYVVPFNCSPPSPPSHTHVTDLPKRSWHDADDQVSPLNPSDPLELPLKKGEFGITDIEHRTRHIVPESEYELVDRTFRVGDVCKRGIDDVASAVVLEVRCELRLKHAISGVPVEGWIPGTKWRISRVSCWGITLCATIGLDSSGCGYGRQVCVGDRGTDILPATGHPPSRQAPRNAFLKFSLACWPSAGWLSTNGSPPKNRPIDQDRNRYGVVKTQHRGESGRVLEVETMVVTESRSTAKIMWQDGIIEEVLGTAIIPYLNVDEYDCWYFTPFIFSQRCNNDAPGQEILSAGRTKTRPEWQSSSPPCQNRTAKVMWYGTSPPQTETVSVLELDPHGPSGTETFGVRRGDFVFLHRPGTTNGAQLPAVPRIGELEEWVREPPPMAQQPHPSHTHTHSHSDENGHFHVYSDGRDQSGNDLNLAEAGWRGVMAALGMKLAEEGASQEYFHTEQLGRERRVVKVHEFKGGSIRWFGEVMNLTTGGLIQVVLPHGEVVEVPLERVTLLNNEGFDELGGWQDGDLSADEGSSYGSEEVMEEVVYPDGQPLQEEEVDGWETEGSEDEDMESAGYIPGSPIPPEPLLILRLLLLCYWCYYCDRSCCRKGTSPSLPSVPGPSTSKLDHAYYGHKTTSAQPPKSFMTRLAKEYKVLASSFTYRHDLGPSVRRPFRPLRCLIIGPQNTPYEDAPFVIDWFLDSSFSSISTAGAFLELDERKWTRNLYEEGKVCLSILGRGPETRASPECGEVVAVTGVCVYPGVGTGQGAVSLTPRKMMIVTLPRWFCEPAYDKLRGTEEGIVNRQRKGLRPFQRIHTTSLGGRSGGLETEIEWYYIKQGRLARAIEDARALVARSEAGEYEALKEVLKESDPAVGVLSEGAVIMLRRTLDKLDAILKERTKSS</sequence>
<dbReference type="Proteomes" id="UP000614334">
    <property type="component" value="Unassembled WGS sequence"/>
</dbReference>
<keyword evidence="1" id="KW-0808">Transferase</keyword>